<dbReference type="SUPFAM" id="SSF53335">
    <property type="entry name" value="S-adenosyl-L-methionine-dependent methyltransferases"/>
    <property type="match status" value="1"/>
</dbReference>
<dbReference type="InterPro" id="IPR029063">
    <property type="entry name" value="SAM-dependent_MTases_sf"/>
</dbReference>
<comment type="caution">
    <text evidence="1">The sequence shown here is derived from an EMBL/GenBank/DDBJ whole genome shotgun (WGS) entry which is preliminary data.</text>
</comment>
<name>A0A2M7PSG9_9BACT</name>
<protein>
    <recommendedName>
        <fullName evidence="3">DNA methylase N-4/N-6 domain-containing protein</fullName>
    </recommendedName>
</protein>
<evidence type="ECO:0000313" key="1">
    <source>
        <dbReference type="EMBL" id="PIY33568.1"/>
    </source>
</evidence>
<feature type="non-terminal residue" evidence="1">
    <location>
        <position position="137"/>
    </location>
</feature>
<accession>A0A2M7PSG9</accession>
<dbReference type="EMBL" id="PFKO01000062">
    <property type="protein sequence ID" value="PIY33568.1"/>
    <property type="molecule type" value="Genomic_DNA"/>
</dbReference>
<reference evidence="1 2" key="1">
    <citation type="submission" date="2017-09" db="EMBL/GenBank/DDBJ databases">
        <title>Depth-based differentiation of microbial function through sediment-hosted aquifers and enrichment of novel symbionts in the deep terrestrial subsurface.</title>
        <authorList>
            <person name="Probst A.J."/>
            <person name="Ladd B."/>
            <person name="Jarett J.K."/>
            <person name="Geller-Mcgrath D.E."/>
            <person name="Sieber C.M."/>
            <person name="Emerson J.B."/>
            <person name="Anantharaman K."/>
            <person name="Thomas B.C."/>
            <person name="Malmstrom R."/>
            <person name="Stieglmeier M."/>
            <person name="Klingl A."/>
            <person name="Woyke T."/>
            <person name="Ryan C.M."/>
            <person name="Banfield J.F."/>
        </authorList>
    </citation>
    <scope>NUCLEOTIDE SEQUENCE [LARGE SCALE GENOMIC DNA]</scope>
    <source>
        <strain evidence="1">CG_4_10_14_3_um_filter_34_13</strain>
    </source>
</reference>
<evidence type="ECO:0008006" key="3">
    <source>
        <dbReference type="Google" id="ProtNLM"/>
    </source>
</evidence>
<dbReference type="Gene3D" id="3.40.50.150">
    <property type="entry name" value="Vaccinia Virus protein VP39"/>
    <property type="match status" value="1"/>
</dbReference>
<organism evidence="1 2">
    <name type="scientific">Candidatus Infernicultor aquiphilus</name>
    <dbReference type="NCBI Taxonomy" id="1805029"/>
    <lineage>
        <taxon>Bacteria</taxon>
        <taxon>Pseudomonadati</taxon>
        <taxon>Atribacterota</taxon>
        <taxon>Candidatus Phoenicimicrobiia</taxon>
        <taxon>Candidatus Pheonicimicrobiales</taxon>
        <taxon>Candidatus Phoenicimicrobiaceae</taxon>
        <taxon>Candidatus Infernicultor</taxon>
    </lineage>
</organism>
<gene>
    <name evidence="1" type="ORF">COZ07_01695</name>
</gene>
<proteinExistence type="predicted"/>
<dbReference type="Proteomes" id="UP000230646">
    <property type="component" value="Unassembled WGS sequence"/>
</dbReference>
<evidence type="ECO:0000313" key="2">
    <source>
        <dbReference type="Proteomes" id="UP000230646"/>
    </source>
</evidence>
<sequence>MKMRLRTNKFNENLKYPEDFVNKIICGDCLELIKSIPDNSIDVVMTDPPYGLNTNGVRNDSDLSLFYNIMPECDRILKDDSFFITFFSTKFLPQLFKNNKFNYFWQIVLYCPEGMVNSPIGYTNSLIENSLGLKLKK</sequence>
<dbReference type="AlphaFoldDB" id="A0A2M7PSG9"/>